<organism evidence="1 2">
    <name type="scientific">Schistosoma mekongi</name>
    <name type="common">Parasitic worm</name>
    <dbReference type="NCBI Taxonomy" id="38744"/>
    <lineage>
        <taxon>Eukaryota</taxon>
        <taxon>Metazoa</taxon>
        <taxon>Spiralia</taxon>
        <taxon>Lophotrochozoa</taxon>
        <taxon>Platyhelminthes</taxon>
        <taxon>Trematoda</taxon>
        <taxon>Digenea</taxon>
        <taxon>Strigeidida</taxon>
        <taxon>Schistosomatoidea</taxon>
        <taxon>Schistosomatidae</taxon>
        <taxon>Schistosoma</taxon>
    </lineage>
</organism>
<dbReference type="EMBL" id="JALJAT010000001">
    <property type="protein sequence ID" value="KAK4474627.1"/>
    <property type="molecule type" value="Genomic_DNA"/>
</dbReference>
<dbReference type="AlphaFoldDB" id="A0AAE2D844"/>
<accession>A0AAE2D844</accession>
<reference evidence="1" key="1">
    <citation type="submission" date="2022-04" db="EMBL/GenBank/DDBJ databases">
        <authorList>
            <person name="Xu L."/>
            <person name="Lv Z."/>
        </authorList>
    </citation>
    <scope>NUCLEOTIDE SEQUENCE</scope>
    <source>
        <strain evidence="1">LV_2022a</strain>
    </source>
</reference>
<proteinExistence type="predicted"/>
<reference evidence="1" key="2">
    <citation type="journal article" date="2023" name="Infect Dis Poverty">
        <title>Chromosome-scale genome of the human blood fluke Schistosoma mekongi and its implications for public health.</title>
        <authorList>
            <person name="Zhou M."/>
            <person name="Xu L."/>
            <person name="Xu D."/>
            <person name="Chen W."/>
            <person name="Khan J."/>
            <person name="Hu Y."/>
            <person name="Huang H."/>
            <person name="Wei H."/>
            <person name="Zhang Y."/>
            <person name="Chusongsang P."/>
            <person name="Tanasarnprasert K."/>
            <person name="Hu X."/>
            <person name="Limpanont Y."/>
            <person name="Lv Z."/>
        </authorList>
    </citation>
    <scope>NUCLEOTIDE SEQUENCE</scope>
    <source>
        <strain evidence="1">LV_2022a</strain>
    </source>
</reference>
<evidence type="ECO:0000313" key="2">
    <source>
        <dbReference type="Proteomes" id="UP001292079"/>
    </source>
</evidence>
<gene>
    <name evidence="1" type="ORF">MN116_001763</name>
</gene>
<name>A0AAE2D844_SCHME</name>
<keyword evidence="2" id="KW-1185">Reference proteome</keyword>
<protein>
    <submittedName>
        <fullName evidence="1">Uncharacterized protein</fullName>
    </submittedName>
</protein>
<sequence length="234" mass="27556">MKEYDKRNKEIESFRNCIEQAKMLNAELSKKKITEFKTYQEKIFKELQETTDIIKAEDDILDYNENVQQLWSELMRNESVLVEQIDELINEFELNLNDMINAFIENVEGHFTECRELQTQYHERLTDLCPSILERFLRSDFQSEPSDALIAIFIDKESVTNALTASNDAHLLKIDDFADKISEKAKKWIRETINSIYSGEKYSRNRARVMEINHFIDALRNDVENLDIPALSES</sequence>
<dbReference type="Proteomes" id="UP001292079">
    <property type="component" value="Unassembled WGS sequence"/>
</dbReference>
<comment type="caution">
    <text evidence="1">The sequence shown here is derived from an EMBL/GenBank/DDBJ whole genome shotgun (WGS) entry which is preliminary data.</text>
</comment>
<evidence type="ECO:0000313" key="1">
    <source>
        <dbReference type="EMBL" id="KAK4474627.1"/>
    </source>
</evidence>